<organism evidence="1 2">
    <name type="scientific">Nonomuraea insulae</name>
    <dbReference type="NCBI Taxonomy" id="1616787"/>
    <lineage>
        <taxon>Bacteria</taxon>
        <taxon>Bacillati</taxon>
        <taxon>Actinomycetota</taxon>
        <taxon>Actinomycetes</taxon>
        <taxon>Streptosporangiales</taxon>
        <taxon>Streptosporangiaceae</taxon>
        <taxon>Nonomuraea</taxon>
    </lineage>
</organism>
<gene>
    <name evidence="1" type="ORF">ACFPZ3_51130</name>
</gene>
<dbReference type="EMBL" id="JBHSPA010000073">
    <property type="protein sequence ID" value="MFC5832258.1"/>
    <property type="molecule type" value="Genomic_DNA"/>
</dbReference>
<reference evidence="2" key="1">
    <citation type="journal article" date="2019" name="Int. J. Syst. Evol. Microbiol.">
        <title>The Global Catalogue of Microorganisms (GCM) 10K type strain sequencing project: providing services to taxonomists for standard genome sequencing and annotation.</title>
        <authorList>
            <consortium name="The Broad Institute Genomics Platform"/>
            <consortium name="The Broad Institute Genome Sequencing Center for Infectious Disease"/>
            <person name="Wu L."/>
            <person name="Ma J."/>
        </authorList>
    </citation>
    <scope>NUCLEOTIDE SEQUENCE [LARGE SCALE GENOMIC DNA]</scope>
    <source>
        <strain evidence="2">CCUG 53903</strain>
    </source>
</reference>
<evidence type="ECO:0000313" key="1">
    <source>
        <dbReference type="EMBL" id="MFC5832258.1"/>
    </source>
</evidence>
<dbReference type="SUPFAM" id="SSF102405">
    <property type="entry name" value="MCP/YpsA-like"/>
    <property type="match status" value="1"/>
</dbReference>
<dbReference type="Proteomes" id="UP001596058">
    <property type="component" value="Unassembled WGS sequence"/>
</dbReference>
<comment type="caution">
    <text evidence="1">The sequence shown here is derived from an EMBL/GenBank/DDBJ whole genome shotgun (WGS) entry which is preliminary data.</text>
</comment>
<keyword evidence="2" id="KW-1185">Reference proteome</keyword>
<dbReference type="Gene3D" id="3.40.50.450">
    <property type="match status" value="1"/>
</dbReference>
<evidence type="ECO:0000313" key="2">
    <source>
        <dbReference type="Proteomes" id="UP001596058"/>
    </source>
</evidence>
<accession>A0ABW1D2W9</accession>
<dbReference type="RefSeq" id="WP_379521709.1">
    <property type="nucleotide sequence ID" value="NZ_JBHSPA010000073.1"/>
</dbReference>
<protein>
    <submittedName>
        <fullName evidence="1">Uncharacterized protein</fullName>
    </submittedName>
</protein>
<name>A0ABW1D2W9_9ACTN</name>
<proteinExistence type="predicted"/>
<sequence length="156" mass="16792">MIRIAVSGHRGLPPQTALLIDQAVREELAEHCPAISGLSCLADGADQIFARAVLDLGGELEVVIPAEEYRDGPPDVFDELLGRAVRVQRLGFAEATERAYMAASVRMLDGAEMLFAVWDGLPARGHGGTADVVAEARRRGLPVRLIWPEGARRDPG</sequence>